<dbReference type="RefSeq" id="WP_162458089.1">
    <property type="nucleotide sequence ID" value="NZ_BSPF01000109.1"/>
</dbReference>
<evidence type="ECO:0000256" key="4">
    <source>
        <dbReference type="ARBA" id="ARBA00022741"/>
    </source>
</evidence>
<dbReference type="InterPro" id="IPR027417">
    <property type="entry name" value="P-loop_NTPase"/>
</dbReference>
<evidence type="ECO:0000256" key="1">
    <source>
        <dbReference type="ARBA" id="ARBA00000373"/>
    </source>
</evidence>
<evidence type="ECO:0000256" key="5">
    <source>
        <dbReference type="ARBA" id="ARBA00022840"/>
    </source>
</evidence>
<evidence type="ECO:0000256" key="6">
    <source>
        <dbReference type="HAMAP-Rule" id="MF_00836"/>
    </source>
</evidence>
<feature type="domain" description="Guanylate kinase/L-type calcium channel beta subunit" evidence="7">
    <location>
        <begin position="20"/>
        <end position="200"/>
    </location>
</feature>
<dbReference type="AlphaFoldDB" id="A0A562N6W4"/>
<keyword evidence="8" id="KW-0418">Kinase</keyword>
<dbReference type="UniPathway" id="UPA00087">
    <property type="reaction ID" value="UER00175"/>
</dbReference>
<dbReference type="Gene3D" id="3.40.50.300">
    <property type="entry name" value="P-loop containing nucleotide triphosphate hydrolases"/>
    <property type="match status" value="1"/>
</dbReference>
<protein>
    <recommendedName>
        <fullName evidence="6">Ribose 1,5-bisphosphate phosphokinase PhnN</fullName>
        <ecNumber evidence="6">2.7.4.23</ecNumber>
    </recommendedName>
    <alternativeName>
        <fullName evidence="6">Ribose 1,5-bisphosphokinase</fullName>
    </alternativeName>
</protein>
<reference evidence="8 9" key="1">
    <citation type="journal article" date="2015" name="Stand. Genomic Sci.">
        <title>Genomic Encyclopedia of Bacterial and Archaeal Type Strains, Phase III: the genomes of soil and plant-associated and newly described type strains.</title>
        <authorList>
            <person name="Whitman W.B."/>
            <person name="Woyke T."/>
            <person name="Klenk H.P."/>
            <person name="Zhou Y."/>
            <person name="Lilburn T.G."/>
            <person name="Beck B.J."/>
            <person name="De Vos P."/>
            <person name="Vandamme P."/>
            <person name="Eisen J.A."/>
            <person name="Garrity G."/>
            <person name="Hugenholtz P."/>
            <person name="Kyrpides N.C."/>
        </authorList>
    </citation>
    <scope>NUCLEOTIDE SEQUENCE [LARGE SCALE GENOMIC DNA]</scope>
    <source>
        <strain evidence="8 9">CGMCC 1.2546</strain>
    </source>
</reference>
<evidence type="ECO:0000313" key="8">
    <source>
        <dbReference type="EMBL" id="TWI27876.1"/>
    </source>
</evidence>
<dbReference type="EMBL" id="VLKT01000042">
    <property type="protein sequence ID" value="TWI27876.1"/>
    <property type="molecule type" value="Genomic_DNA"/>
</dbReference>
<comment type="catalytic activity">
    <reaction evidence="1 6">
        <text>alpha-D-ribose 1,5-bisphosphate + ATP = 5-phospho-alpha-D-ribose 1-diphosphate + ADP</text>
        <dbReference type="Rhea" id="RHEA:20109"/>
        <dbReference type="ChEBI" id="CHEBI:30616"/>
        <dbReference type="ChEBI" id="CHEBI:58017"/>
        <dbReference type="ChEBI" id="CHEBI:68688"/>
        <dbReference type="ChEBI" id="CHEBI:456216"/>
        <dbReference type="EC" id="2.7.4.23"/>
    </reaction>
</comment>
<evidence type="ECO:0000256" key="2">
    <source>
        <dbReference type="ARBA" id="ARBA00005069"/>
    </source>
</evidence>
<dbReference type="GO" id="GO:0006015">
    <property type="term" value="P:5-phosphoribose 1-diphosphate biosynthetic process"/>
    <property type="evidence" value="ECO:0007669"/>
    <property type="project" value="UniProtKB-UniRule"/>
</dbReference>
<dbReference type="HAMAP" id="MF_00836">
    <property type="entry name" value="PhnN"/>
    <property type="match status" value="1"/>
</dbReference>
<dbReference type="SUPFAM" id="SSF52540">
    <property type="entry name" value="P-loop containing nucleoside triphosphate hydrolases"/>
    <property type="match status" value="1"/>
</dbReference>
<keyword evidence="9" id="KW-1185">Reference proteome</keyword>
<evidence type="ECO:0000259" key="7">
    <source>
        <dbReference type="SMART" id="SM00072"/>
    </source>
</evidence>
<dbReference type="OrthoDB" id="341217at2"/>
<dbReference type="GO" id="GO:0019634">
    <property type="term" value="P:organic phosphonate metabolic process"/>
    <property type="evidence" value="ECO:0007669"/>
    <property type="project" value="UniProtKB-UniRule"/>
</dbReference>
<keyword evidence="4 6" id="KW-0547">Nucleotide-binding</keyword>
<sequence>MMVSASIECELSAAAFPIRDGVFVAVVGPSGAGKDTVIGYARTLFADESQLEFVRRVITRPSDTASEDHDTLADAAFVEAEADGAFAIAWEAHGLRYGIPTEVDRSVANGRVAIANVSRAIIPVLRERYANLAVVEITASPEILAERLAMRGRESRGEVLARLARSANVALSGPGVTSIDNSGPREAAGERFADVLRKAMAFSDRPCSGAETNL</sequence>
<name>A0A562N6W4_9HYPH</name>
<accession>A0A562N6W4</accession>
<dbReference type="InterPro" id="IPR012699">
    <property type="entry name" value="PhnN"/>
</dbReference>
<dbReference type="GO" id="GO:0005524">
    <property type="term" value="F:ATP binding"/>
    <property type="evidence" value="ECO:0007669"/>
    <property type="project" value="UniProtKB-KW"/>
</dbReference>
<comment type="function">
    <text evidence="6">Catalyzes the phosphorylation of ribose 1,5-bisphosphate to 5-phospho-D-ribosyl alpha-1-diphosphate (PRPP).</text>
</comment>
<dbReference type="SMART" id="SM00072">
    <property type="entry name" value="GuKc"/>
    <property type="match status" value="1"/>
</dbReference>
<comment type="caution">
    <text evidence="8">The sequence shown here is derived from an EMBL/GenBank/DDBJ whole genome shotgun (WGS) entry which is preliminary data.</text>
</comment>
<comment type="pathway">
    <text evidence="2 6">Metabolic intermediate biosynthesis; 5-phospho-alpha-D-ribose 1-diphosphate biosynthesis; 5-phospho-alpha-D-ribose 1-diphosphate from D-ribose 5-phosphate (route II): step 3/3.</text>
</comment>
<comment type="similarity">
    <text evidence="6">Belongs to the ribose 1,5-bisphosphokinase family.</text>
</comment>
<dbReference type="NCBIfam" id="TIGR02322">
    <property type="entry name" value="phosphon_PhnN"/>
    <property type="match status" value="1"/>
</dbReference>
<feature type="binding site" evidence="6">
    <location>
        <begin position="28"/>
        <end position="35"/>
    </location>
    <ligand>
        <name>ATP</name>
        <dbReference type="ChEBI" id="CHEBI:30616"/>
    </ligand>
</feature>
<evidence type="ECO:0000313" key="9">
    <source>
        <dbReference type="Proteomes" id="UP000317122"/>
    </source>
</evidence>
<dbReference type="GO" id="GO:0033863">
    <property type="term" value="F:ribose 1,5-bisphosphate phosphokinase activity"/>
    <property type="evidence" value="ECO:0007669"/>
    <property type="project" value="UniProtKB-UniRule"/>
</dbReference>
<proteinExistence type="inferred from homology"/>
<keyword evidence="3 6" id="KW-0808">Transferase</keyword>
<dbReference type="EC" id="2.7.4.23" evidence="6"/>
<organism evidence="8 9">
    <name type="scientific">Mesorhizobium tianshanense</name>
    <dbReference type="NCBI Taxonomy" id="39844"/>
    <lineage>
        <taxon>Bacteria</taxon>
        <taxon>Pseudomonadati</taxon>
        <taxon>Pseudomonadota</taxon>
        <taxon>Alphaproteobacteria</taxon>
        <taxon>Hyphomicrobiales</taxon>
        <taxon>Phyllobacteriaceae</taxon>
        <taxon>Mesorhizobium</taxon>
    </lineage>
</organism>
<keyword evidence="5 6" id="KW-0067">ATP-binding</keyword>
<dbReference type="Proteomes" id="UP000317122">
    <property type="component" value="Unassembled WGS sequence"/>
</dbReference>
<evidence type="ECO:0000256" key="3">
    <source>
        <dbReference type="ARBA" id="ARBA00022679"/>
    </source>
</evidence>
<dbReference type="InterPro" id="IPR008145">
    <property type="entry name" value="GK/Ca_channel_bsu"/>
</dbReference>
<gene>
    <name evidence="6" type="primary">phnN</name>
    <name evidence="8" type="ORF">IQ26_05527</name>
</gene>